<dbReference type="GO" id="GO:0032259">
    <property type="term" value="P:methylation"/>
    <property type="evidence" value="ECO:0007669"/>
    <property type="project" value="UniProtKB-KW"/>
</dbReference>
<dbReference type="GO" id="GO:0016020">
    <property type="term" value="C:membrane"/>
    <property type="evidence" value="ECO:0007669"/>
    <property type="project" value="UniProtKB-SubCell"/>
</dbReference>
<dbReference type="AlphaFoldDB" id="A0A0A9CMW6"/>
<comment type="similarity">
    <text evidence="2">Belongs to the methyltransferase superfamily.</text>
</comment>
<evidence type="ECO:0000256" key="1">
    <source>
        <dbReference type="ARBA" id="ARBA00022603"/>
    </source>
</evidence>
<comment type="subcellular location">
    <subcellularLocation>
        <location evidence="2">Membrane</location>
        <topology evidence="2">Single-pass type II membrane protein</topology>
    </subcellularLocation>
</comment>
<keyword evidence="1 2" id="KW-0489">Methyltransferase</keyword>
<keyword evidence="2" id="KW-0812">Transmembrane</keyword>
<evidence type="ECO:0000256" key="2">
    <source>
        <dbReference type="RuleBase" id="RU366043"/>
    </source>
</evidence>
<dbReference type="Pfam" id="PF03141">
    <property type="entry name" value="Methyltransf_29"/>
    <property type="match status" value="1"/>
</dbReference>
<proteinExistence type="inferred from homology"/>
<reference evidence="3" key="2">
    <citation type="journal article" date="2015" name="Data Brief">
        <title>Shoot transcriptome of the giant reed, Arundo donax.</title>
        <authorList>
            <person name="Barrero R.A."/>
            <person name="Guerrero F.D."/>
            <person name="Moolhuijzen P."/>
            <person name="Goolsby J.A."/>
            <person name="Tidwell J."/>
            <person name="Bellgard S.E."/>
            <person name="Bellgard M.I."/>
        </authorList>
    </citation>
    <scope>NUCLEOTIDE SEQUENCE</scope>
    <source>
        <tissue evidence="3">Shoot tissue taken approximately 20 cm above the soil surface</tissue>
    </source>
</reference>
<protein>
    <recommendedName>
        <fullName evidence="2">Methyltransferase</fullName>
        <ecNumber evidence="2">2.1.1.-</ecNumber>
    </recommendedName>
</protein>
<keyword evidence="2" id="KW-0325">Glycoprotein</keyword>
<dbReference type="PANTHER" id="PTHR10108:SF1120">
    <property type="entry name" value="METHYLTRANSFERASE PMT8-RELATED"/>
    <property type="match status" value="1"/>
</dbReference>
<dbReference type="EC" id="2.1.1.-" evidence="2"/>
<name>A0A0A9CMW6_ARUDO</name>
<dbReference type="GO" id="GO:0005768">
    <property type="term" value="C:endosome"/>
    <property type="evidence" value="ECO:0007669"/>
    <property type="project" value="TreeGrafter"/>
</dbReference>
<dbReference type="InterPro" id="IPR004159">
    <property type="entry name" value="Put_SAM_MeTrfase"/>
</dbReference>
<keyword evidence="2" id="KW-0735">Signal-anchor</keyword>
<evidence type="ECO:0000313" key="3">
    <source>
        <dbReference type="EMBL" id="JAD76941.1"/>
    </source>
</evidence>
<dbReference type="GO" id="GO:0005802">
    <property type="term" value="C:trans-Golgi network"/>
    <property type="evidence" value="ECO:0007669"/>
    <property type="project" value="TreeGrafter"/>
</dbReference>
<dbReference type="EMBL" id="GBRH01220954">
    <property type="protein sequence ID" value="JAD76941.1"/>
    <property type="molecule type" value="Transcribed_RNA"/>
</dbReference>
<dbReference type="GO" id="GO:0008168">
    <property type="term" value="F:methyltransferase activity"/>
    <property type="evidence" value="ECO:0007669"/>
    <property type="project" value="UniProtKB-UniRule"/>
</dbReference>
<reference evidence="3" key="1">
    <citation type="submission" date="2014-09" db="EMBL/GenBank/DDBJ databases">
        <authorList>
            <person name="Magalhaes I.L.F."/>
            <person name="Oliveira U."/>
            <person name="Santos F.R."/>
            <person name="Vidigal T.H.D.A."/>
            <person name="Brescovit A.D."/>
            <person name="Santos A.J."/>
        </authorList>
    </citation>
    <scope>NUCLEOTIDE SEQUENCE</scope>
    <source>
        <tissue evidence="3">Shoot tissue taken approximately 20 cm above the soil surface</tissue>
    </source>
</reference>
<keyword evidence="2" id="KW-0808">Transferase</keyword>
<dbReference type="PANTHER" id="PTHR10108">
    <property type="entry name" value="SAM-DEPENDENT METHYLTRANSFERASE"/>
    <property type="match status" value="1"/>
</dbReference>
<sequence>MWQQRVENYWSLLGPKVKPDTIRNIMDMKANFGSFAAALKEKKCMGDECCST</sequence>
<accession>A0A0A9CMW6</accession>
<organism evidence="3">
    <name type="scientific">Arundo donax</name>
    <name type="common">Giant reed</name>
    <name type="synonym">Donax arundinaceus</name>
    <dbReference type="NCBI Taxonomy" id="35708"/>
    <lineage>
        <taxon>Eukaryota</taxon>
        <taxon>Viridiplantae</taxon>
        <taxon>Streptophyta</taxon>
        <taxon>Embryophyta</taxon>
        <taxon>Tracheophyta</taxon>
        <taxon>Spermatophyta</taxon>
        <taxon>Magnoliopsida</taxon>
        <taxon>Liliopsida</taxon>
        <taxon>Poales</taxon>
        <taxon>Poaceae</taxon>
        <taxon>PACMAD clade</taxon>
        <taxon>Arundinoideae</taxon>
        <taxon>Arundineae</taxon>
        <taxon>Arundo</taxon>
    </lineage>
</organism>